<evidence type="ECO:0000256" key="5">
    <source>
        <dbReference type="ARBA" id="ARBA00022929"/>
    </source>
</evidence>
<dbReference type="RefSeq" id="WP_274162737.1">
    <property type="nucleotide sequence ID" value="NZ_JAJUBC010000001.1"/>
</dbReference>
<evidence type="ECO:0000313" key="7">
    <source>
        <dbReference type="EMBL" id="MDD1791795.1"/>
    </source>
</evidence>
<dbReference type="EC" id="2.3.1.184" evidence="2"/>
<dbReference type="EMBL" id="JAJUBC010000001">
    <property type="protein sequence ID" value="MDD1791795.1"/>
    <property type="molecule type" value="Genomic_DNA"/>
</dbReference>
<dbReference type="Proteomes" id="UP001149400">
    <property type="component" value="Unassembled WGS sequence"/>
</dbReference>
<keyword evidence="4" id="KW-0949">S-adenosyl-L-methionine</keyword>
<sequence>MYDNTANQHTFTQAPLLANIATPTLPLPADFQQGISTPQDIFLTYISDYMLATHHYDLFEKIVSNRTQEITRSQPADTPKGNLYTTLTGNIAASICGVTSLSGLPDDFAMIEKTAIALYGDILSCWAAFKVHQIIADAQTHLNSHQDSNEDAQTLEVKPESYRYEVVNNIRHDERLFMTSYSDVPMKLSLANVLINLETFVKQQHWYEMLYYLDVSSSGEHFILYQEQHDYPLLLSSALIQRWGQRDNWLTFDPFFQTESWTLSLSSEKINTLERSGIFSNGLKNKLKTSSVSAFDYSLLQATKQESAVCEIIRMAIAGPREKLNHILYLTLKYLTLKLADIGIEAAYTIVEQPSILGFYQSVNNDGDGTLPYVSLCHQKVEGTALTTYQGIVFTGPMSQAFEQCSFRDYNKRIIAMRKQARVMTNA</sequence>
<evidence type="ECO:0000256" key="2">
    <source>
        <dbReference type="ARBA" id="ARBA00012340"/>
    </source>
</evidence>
<organism evidence="7 8">
    <name type="scientific">Enterovibrio gelatinilyticus</name>
    <dbReference type="NCBI Taxonomy" id="2899819"/>
    <lineage>
        <taxon>Bacteria</taxon>
        <taxon>Pseudomonadati</taxon>
        <taxon>Pseudomonadota</taxon>
        <taxon>Gammaproteobacteria</taxon>
        <taxon>Vibrionales</taxon>
        <taxon>Vibrionaceae</taxon>
        <taxon>Enterovibrio</taxon>
    </lineage>
</organism>
<dbReference type="InterPro" id="IPR035304">
    <property type="entry name" value="AHL_synthase"/>
</dbReference>
<keyword evidence="8" id="KW-1185">Reference proteome</keyword>
<name>A0ABT5QUV4_9GAMM</name>
<keyword evidence="3" id="KW-0673">Quorum sensing</keyword>
<reference evidence="7" key="1">
    <citation type="submission" date="2021-12" db="EMBL/GenBank/DDBJ databases">
        <title>Enterovibrio ZSDZ35 sp. nov. and Enterovibrio ZSDZ42 sp. nov., isolated from coastal seawater in Qingdao.</title>
        <authorList>
            <person name="Zhang P."/>
        </authorList>
    </citation>
    <scope>NUCLEOTIDE SEQUENCE</scope>
    <source>
        <strain evidence="7">ZSDZ42</strain>
    </source>
</reference>
<keyword evidence="5" id="KW-0071">Autoinducer synthesis</keyword>
<accession>A0ABT5QUV4</accession>
<gene>
    <name evidence="7" type="ORF">LRP50_01455</name>
</gene>
<evidence type="ECO:0000256" key="6">
    <source>
        <dbReference type="ARBA" id="ARBA00048576"/>
    </source>
</evidence>
<dbReference type="Pfam" id="PF17327">
    <property type="entry name" value="AHL_synthase"/>
    <property type="match status" value="1"/>
</dbReference>
<evidence type="ECO:0000313" key="8">
    <source>
        <dbReference type="Proteomes" id="UP001149400"/>
    </source>
</evidence>
<evidence type="ECO:0000256" key="4">
    <source>
        <dbReference type="ARBA" id="ARBA00022691"/>
    </source>
</evidence>
<evidence type="ECO:0000256" key="1">
    <source>
        <dbReference type="ARBA" id="ARBA00009683"/>
    </source>
</evidence>
<comment type="similarity">
    <text evidence="1">Belongs to the LuxM / VanM family.</text>
</comment>
<proteinExistence type="inferred from homology"/>
<protein>
    <recommendedName>
        <fullName evidence="2">acyl-homoserine-lactone synthase</fullName>
        <ecNumber evidence="2">2.3.1.184</ecNumber>
    </recommendedName>
</protein>
<comment type="caution">
    <text evidence="7">The sequence shown here is derived from an EMBL/GenBank/DDBJ whole genome shotgun (WGS) entry which is preliminary data.</text>
</comment>
<comment type="catalytic activity">
    <reaction evidence="6">
        <text>a fatty acyl-[ACP] + S-adenosyl-L-methionine = an N-acyl-L-homoserine lactone + S-methyl-5'-thioadenosine + holo-[ACP] + H(+)</text>
        <dbReference type="Rhea" id="RHEA:10096"/>
        <dbReference type="Rhea" id="RHEA-COMP:9685"/>
        <dbReference type="Rhea" id="RHEA-COMP:14125"/>
        <dbReference type="ChEBI" id="CHEBI:15378"/>
        <dbReference type="ChEBI" id="CHEBI:17509"/>
        <dbReference type="ChEBI" id="CHEBI:55474"/>
        <dbReference type="ChEBI" id="CHEBI:59789"/>
        <dbReference type="ChEBI" id="CHEBI:64479"/>
        <dbReference type="ChEBI" id="CHEBI:138651"/>
        <dbReference type="EC" id="2.3.1.184"/>
    </reaction>
</comment>
<evidence type="ECO:0000256" key="3">
    <source>
        <dbReference type="ARBA" id="ARBA00022654"/>
    </source>
</evidence>